<dbReference type="NCBIfam" id="TIGR00400">
    <property type="entry name" value="mgtE"/>
    <property type="match status" value="1"/>
</dbReference>
<dbReference type="GO" id="GO:0046872">
    <property type="term" value="F:metal ion binding"/>
    <property type="evidence" value="ECO:0007669"/>
    <property type="project" value="UniProtKB-KW"/>
</dbReference>
<sequence length="453" mass="49872">MKAPLVAPELRELISRNDVSTIQDFCRHMHPKAVADFLATLGPREIWHILRALEPQLRAEVFSNLDEDVQLEIAESLTRDELAQLISDMPPDDRVDLFKQIPPEKQDLILPALAKAEREDIRKLASYPEGTAGSVMTSDYVALPPDITVREALERVRLEAPDKETVYYAYVVDDKRRLIGLVSLKDLILASPHKLVKDIMKRDVIFARVTDDQEDVARMIQKYDLIALPIINGDNVLVGIITHDDAVDIITQEQTEDLEKFMAISGPHEAGVYMKTSVWEFFKRRAPWVIGLAGLELFSGMVIHHFQVTLMRLVILAFYMPMLAATGGNTGSQSAVLVIRALALKEISPGDFFKVLFKECRVAILIAVTLGSLLWLKVSLFTSGITLPMGLSSAVVGMAIGVAFAIQVIVAAVIGAALPLVYTAIGIDPAGATSPTLSTIMDVVGMVIYFSIA</sequence>
<dbReference type="SMART" id="SM00924">
    <property type="entry name" value="MgtE_N"/>
    <property type="match status" value="1"/>
</dbReference>
<dbReference type="PANTHER" id="PTHR43773:SF1">
    <property type="entry name" value="MAGNESIUM TRANSPORTER MGTE"/>
    <property type="match status" value="1"/>
</dbReference>
<comment type="function">
    <text evidence="9">Acts as a magnesium transporter.</text>
</comment>
<comment type="caution">
    <text evidence="9">Lacks conserved residue(s) required for the propagation of feature annotation.</text>
</comment>
<dbReference type="Gene3D" id="1.25.60.10">
    <property type="entry name" value="MgtE N-terminal domain-like"/>
    <property type="match status" value="1"/>
</dbReference>
<feature type="transmembrane region" description="Helical" evidence="9">
    <location>
        <begin position="396"/>
        <end position="422"/>
    </location>
</feature>
<dbReference type="Pfam" id="PF00571">
    <property type="entry name" value="CBS"/>
    <property type="match status" value="2"/>
</dbReference>
<keyword evidence="5 9" id="KW-0460">Magnesium</keyword>
<dbReference type="SMART" id="SM00116">
    <property type="entry name" value="CBS"/>
    <property type="match status" value="2"/>
</dbReference>
<comment type="subcellular location">
    <subcellularLocation>
        <location evidence="9">Cell membrane</location>
        <topology evidence="9">Multi-pass membrane protein</topology>
    </subcellularLocation>
    <subcellularLocation>
        <location evidence="1">Membrane</location>
        <topology evidence="1">Multi-pass membrane protein</topology>
    </subcellularLocation>
</comment>
<evidence type="ECO:0000256" key="1">
    <source>
        <dbReference type="ARBA" id="ARBA00004141"/>
    </source>
</evidence>
<dbReference type="CDD" id="cd04606">
    <property type="entry name" value="CBS_pair_Mg_transporter"/>
    <property type="match status" value="1"/>
</dbReference>
<proteinExistence type="inferred from homology"/>
<dbReference type="GO" id="GO:0005886">
    <property type="term" value="C:plasma membrane"/>
    <property type="evidence" value="ECO:0007669"/>
    <property type="project" value="UniProtKB-SubCell"/>
</dbReference>
<name>A0A7C0WR23_9BACT</name>
<dbReference type="SUPFAM" id="SSF161093">
    <property type="entry name" value="MgtE membrane domain-like"/>
    <property type="match status" value="1"/>
</dbReference>
<evidence type="ECO:0000256" key="3">
    <source>
        <dbReference type="ARBA" id="ARBA00022448"/>
    </source>
</evidence>
<dbReference type="InterPro" id="IPR006668">
    <property type="entry name" value="Mg_transptr_MgtE_intracell_dom"/>
</dbReference>
<dbReference type="InterPro" id="IPR046342">
    <property type="entry name" value="CBS_dom_sf"/>
</dbReference>
<dbReference type="InterPro" id="IPR038076">
    <property type="entry name" value="MgtE_N_sf"/>
</dbReference>
<evidence type="ECO:0000259" key="10">
    <source>
        <dbReference type="PROSITE" id="PS51371"/>
    </source>
</evidence>
<dbReference type="SUPFAM" id="SSF54631">
    <property type="entry name" value="CBS-domain pair"/>
    <property type="match status" value="1"/>
</dbReference>
<dbReference type="InterPro" id="IPR000644">
    <property type="entry name" value="CBS_dom"/>
</dbReference>
<dbReference type="Gene3D" id="1.10.357.20">
    <property type="entry name" value="SLC41 divalent cation transporters, integral membrane domain"/>
    <property type="match status" value="1"/>
</dbReference>
<evidence type="ECO:0000313" key="11">
    <source>
        <dbReference type="EMBL" id="HDL89329.1"/>
    </source>
</evidence>
<keyword evidence="9" id="KW-1003">Cell membrane</keyword>
<evidence type="ECO:0000256" key="5">
    <source>
        <dbReference type="ARBA" id="ARBA00022842"/>
    </source>
</evidence>
<dbReference type="PROSITE" id="PS50283">
    <property type="entry name" value="NA_SOLUT_SYMP_3"/>
    <property type="match status" value="1"/>
</dbReference>
<evidence type="ECO:0000256" key="8">
    <source>
        <dbReference type="PROSITE-ProRule" id="PRU00703"/>
    </source>
</evidence>
<dbReference type="Proteomes" id="UP000886355">
    <property type="component" value="Unassembled WGS sequence"/>
</dbReference>
<comment type="subunit">
    <text evidence="9">Homodimer.</text>
</comment>
<dbReference type="InterPro" id="IPR006667">
    <property type="entry name" value="SLC41_membr_dom"/>
</dbReference>
<dbReference type="Pfam" id="PF03448">
    <property type="entry name" value="MgtE_N"/>
    <property type="match status" value="1"/>
</dbReference>
<dbReference type="Pfam" id="PF01769">
    <property type="entry name" value="MgtE"/>
    <property type="match status" value="1"/>
</dbReference>
<organism evidence="11">
    <name type="scientific">Thermodesulforhabdus norvegica</name>
    <dbReference type="NCBI Taxonomy" id="39841"/>
    <lineage>
        <taxon>Bacteria</taxon>
        <taxon>Pseudomonadati</taxon>
        <taxon>Thermodesulfobacteriota</taxon>
        <taxon>Syntrophobacteria</taxon>
        <taxon>Syntrophobacterales</taxon>
        <taxon>Thermodesulforhabdaceae</taxon>
        <taxon>Thermodesulforhabdus</taxon>
    </lineage>
</organism>
<keyword evidence="6 9" id="KW-1133">Transmembrane helix</keyword>
<reference evidence="11" key="1">
    <citation type="journal article" date="2020" name="mSystems">
        <title>Genome- and Community-Level Interaction Insights into Carbon Utilization and Element Cycling Functions of Hydrothermarchaeota in Hydrothermal Sediment.</title>
        <authorList>
            <person name="Zhou Z."/>
            <person name="Liu Y."/>
            <person name="Xu W."/>
            <person name="Pan J."/>
            <person name="Luo Z.H."/>
            <person name="Li M."/>
        </authorList>
    </citation>
    <scope>NUCLEOTIDE SEQUENCE [LARGE SCALE GENOMIC DNA]</scope>
    <source>
        <strain evidence="11">HyVt-19</strain>
    </source>
</reference>
<dbReference type="SUPFAM" id="SSF158791">
    <property type="entry name" value="MgtE N-terminal domain-like"/>
    <property type="match status" value="1"/>
</dbReference>
<dbReference type="PANTHER" id="PTHR43773">
    <property type="entry name" value="MAGNESIUM TRANSPORTER MGTE"/>
    <property type="match status" value="1"/>
</dbReference>
<feature type="non-terminal residue" evidence="11">
    <location>
        <position position="453"/>
    </location>
</feature>
<feature type="transmembrane region" description="Helical" evidence="9">
    <location>
        <begin position="355"/>
        <end position="376"/>
    </location>
</feature>
<accession>A0A7C0WR23</accession>
<dbReference type="GO" id="GO:0015095">
    <property type="term" value="F:magnesium ion transmembrane transporter activity"/>
    <property type="evidence" value="ECO:0007669"/>
    <property type="project" value="UniProtKB-UniRule"/>
</dbReference>
<dbReference type="InterPro" id="IPR001734">
    <property type="entry name" value="Na/solute_symporter"/>
</dbReference>
<dbReference type="EMBL" id="DQZW01000015">
    <property type="protein sequence ID" value="HDL89329.1"/>
    <property type="molecule type" value="Genomic_DNA"/>
</dbReference>
<feature type="domain" description="CBS" evidence="10">
    <location>
        <begin position="136"/>
        <end position="199"/>
    </location>
</feature>
<keyword evidence="7 9" id="KW-0472">Membrane</keyword>
<comment type="similarity">
    <text evidence="2 9">Belongs to the SLC41A transporter family.</text>
</comment>
<evidence type="ECO:0000256" key="4">
    <source>
        <dbReference type="ARBA" id="ARBA00022692"/>
    </source>
</evidence>
<keyword evidence="8" id="KW-0129">CBS domain</keyword>
<evidence type="ECO:0000256" key="9">
    <source>
        <dbReference type="RuleBase" id="RU362011"/>
    </source>
</evidence>
<comment type="caution">
    <text evidence="11">The sequence shown here is derived from an EMBL/GenBank/DDBJ whole genome shotgun (WGS) entry which is preliminary data.</text>
</comment>
<dbReference type="AlphaFoldDB" id="A0A7C0WR23"/>
<dbReference type="PROSITE" id="PS51371">
    <property type="entry name" value="CBS"/>
    <property type="match status" value="2"/>
</dbReference>
<dbReference type="InterPro" id="IPR006669">
    <property type="entry name" value="MgtE_transporter"/>
</dbReference>
<dbReference type="Gene3D" id="3.10.580.10">
    <property type="entry name" value="CBS-domain"/>
    <property type="match status" value="1"/>
</dbReference>
<evidence type="ECO:0000256" key="6">
    <source>
        <dbReference type="ARBA" id="ARBA00022989"/>
    </source>
</evidence>
<evidence type="ECO:0000256" key="7">
    <source>
        <dbReference type="ARBA" id="ARBA00023136"/>
    </source>
</evidence>
<protein>
    <recommendedName>
        <fullName evidence="9">Magnesium transporter MgtE</fullName>
    </recommendedName>
</protein>
<feature type="domain" description="CBS" evidence="10">
    <location>
        <begin position="200"/>
        <end position="256"/>
    </location>
</feature>
<keyword evidence="4 9" id="KW-0812">Transmembrane</keyword>
<gene>
    <name evidence="11" type="primary">mgtE</name>
    <name evidence="11" type="ORF">ENG14_00305</name>
</gene>
<dbReference type="InterPro" id="IPR036739">
    <property type="entry name" value="SLC41_membr_dom_sf"/>
</dbReference>
<keyword evidence="9" id="KW-0479">Metal-binding</keyword>
<evidence type="ECO:0000256" key="2">
    <source>
        <dbReference type="ARBA" id="ARBA00009749"/>
    </source>
</evidence>
<keyword evidence="3 9" id="KW-0813">Transport</keyword>
<feature type="transmembrane region" description="Helical" evidence="9">
    <location>
        <begin position="434"/>
        <end position="452"/>
    </location>
</feature>